<dbReference type="Proteomes" id="UP001530400">
    <property type="component" value="Unassembled WGS sequence"/>
</dbReference>
<name>A0ABD3MRN1_9STRA</name>
<sequence>MNKQKVMPSESGIAFGQKKARVKRVSFEKERNADDKAIQNIEFIGKSLPLKPSIKPQAQVTESDDSAPQLTVAVHPAPLSQHEEMLSRAPAPAINRRRVKSMPAGSVASRDFFRIVEATPPRNTCLVALEVLHEDRIVVESKLMPRQEASAEKPPTQQETNTSPTYSEQQATSTVYQEQDSCCIIL</sequence>
<gene>
    <name evidence="2" type="ORF">ACHAWO_008267</name>
</gene>
<protein>
    <submittedName>
        <fullName evidence="2">Uncharacterized protein</fullName>
    </submittedName>
</protein>
<keyword evidence="3" id="KW-1185">Reference proteome</keyword>
<proteinExistence type="predicted"/>
<dbReference type="AlphaFoldDB" id="A0ABD3MRN1"/>
<dbReference type="EMBL" id="JALLPJ020001383">
    <property type="protein sequence ID" value="KAL3766593.1"/>
    <property type="molecule type" value="Genomic_DNA"/>
</dbReference>
<accession>A0ABD3MRN1</accession>
<comment type="caution">
    <text evidence="2">The sequence shown here is derived from an EMBL/GenBank/DDBJ whole genome shotgun (WGS) entry which is preliminary data.</text>
</comment>
<organism evidence="2 3">
    <name type="scientific">Cyclotella atomus</name>
    <dbReference type="NCBI Taxonomy" id="382360"/>
    <lineage>
        <taxon>Eukaryota</taxon>
        <taxon>Sar</taxon>
        <taxon>Stramenopiles</taxon>
        <taxon>Ochrophyta</taxon>
        <taxon>Bacillariophyta</taxon>
        <taxon>Coscinodiscophyceae</taxon>
        <taxon>Thalassiosirophycidae</taxon>
        <taxon>Stephanodiscales</taxon>
        <taxon>Stephanodiscaceae</taxon>
        <taxon>Cyclotella</taxon>
    </lineage>
</organism>
<evidence type="ECO:0000313" key="3">
    <source>
        <dbReference type="Proteomes" id="UP001530400"/>
    </source>
</evidence>
<reference evidence="2 3" key="1">
    <citation type="submission" date="2024-10" db="EMBL/GenBank/DDBJ databases">
        <title>Updated reference genomes for cyclostephanoid diatoms.</title>
        <authorList>
            <person name="Roberts W.R."/>
            <person name="Alverson A.J."/>
        </authorList>
    </citation>
    <scope>NUCLEOTIDE SEQUENCE [LARGE SCALE GENOMIC DNA]</scope>
    <source>
        <strain evidence="2 3">AJA010-31</strain>
    </source>
</reference>
<evidence type="ECO:0000256" key="1">
    <source>
        <dbReference type="SAM" id="MobiDB-lite"/>
    </source>
</evidence>
<evidence type="ECO:0000313" key="2">
    <source>
        <dbReference type="EMBL" id="KAL3766593.1"/>
    </source>
</evidence>
<feature type="compositionally biased region" description="Polar residues" evidence="1">
    <location>
        <begin position="155"/>
        <end position="179"/>
    </location>
</feature>
<feature type="region of interest" description="Disordered" evidence="1">
    <location>
        <begin position="143"/>
        <end position="179"/>
    </location>
</feature>